<feature type="transmembrane region" description="Helical" evidence="1">
    <location>
        <begin position="292"/>
        <end position="314"/>
    </location>
</feature>
<evidence type="ECO:0000313" key="2">
    <source>
        <dbReference type="EMBL" id="PZN01314.1"/>
    </source>
</evidence>
<reference evidence="2" key="1">
    <citation type="submission" date="2018-05" db="EMBL/GenBank/DDBJ databases">
        <authorList>
            <person name="Lanie J.A."/>
            <person name="Ng W.-L."/>
            <person name="Kazmierczak K.M."/>
            <person name="Andrzejewski T.M."/>
            <person name="Davidsen T.M."/>
            <person name="Wayne K.J."/>
            <person name="Tettelin H."/>
            <person name="Glass J.I."/>
            <person name="Rusch D."/>
            <person name="Podicherti R."/>
            <person name="Tsui H.-C.T."/>
            <person name="Winkler M.E."/>
        </authorList>
    </citation>
    <scope>NUCLEOTIDE SEQUENCE</scope>
    <source>
        <strain evidence="2">ZC4RG45</strain>
    </source>
</reference>
<feature type="transmembrane region" description="Helical" evidence="1">
    <location>
        <begin position="396"/>
        <end position="420"/>
    </location>
</feature>
<keyword evidence="1" id="KW-0812">Transmembrane</keyword>
<protein>
    <submittedName>
        <fullName evidence="2">Uncharacterized protein</fullName>
    </submittedName>
</protein>
<feature type="transmembrane region" description="Helical" evidence="1">
    <location>
        <begin position="148"/>
        <end position="166"/>
    </location>
</feature>
<keyword evidence="1" id="KW-0472">Membrane</keyword>
<feature type="transmembrane region" description="Helical" evidence="1">
    <location>
        <begin position="83"/>
        <end position="103"/>
    </location>
</feature>
<feature type="transmembrane region" description="Helical" evidence="1">
    <location>
        <begin position="47"/>
        <end position="63"/>
    </location>
</feature>
<organism evidence="2">
    <name type="scientific">Thermocrispum agreste</name>
    <dbReference type="NCBI Taxonomy" id="37925"/>
    <lineage>
        <taxon>Bacteria</taxon>
        <taxon>Bacillati</taxon>
        <taxon>Actinomycetota</taxon>
        <taxon>Actinomycetes</taxon>
        <taxon>Pseudonocardiales</taxon>
        <taxon>Pseudonocardiaceae</taxon>
        <taxon>Thermocrispum</taxon>
    </lineage>
</organism>
<feature type="transmembrane region" description="Helical" evidence="1">
    <location>
        <begin position="352"/>
        <end position="376"/>
    </location>
</feature>
<dbReference type="EMBL" id="QGUI01000022">
    <property type="protein sequence ID" value="PZN01314.1"/>
    <property type="molecule type" value="Genomic_DNA"/>
</dbReference>
<feature type="transmembrane region" description="Helical" evidence="1">
    <location>
        <begin position="245"/>
        <end position="263"/>
    </location>
</feature>
<name>A0A2W4LUE7_9PSEU</name>
<sequence>MSTAQGSSFAEFGRFGNTAEPHWRVYPVSVFGELVNAALHAVKPFRAGIWGSLLLLIALGLLADEGLLGDLGDDVTKLALASAVPGVGLVLVVWVVAGFLSGLQQLLTSRALARAIVDGASMIAVPHPSQAELVDDERPFRSARVSSGVFGGLWLLIALGMTFSGYDLDEIWPIYAFAGIAALPMVIAMTWLPGYFDRQRVMRAHWTERVRDAAAQRAVPVPADDGDGRGYPPELAERKRRAGRWELAGIILFALAYALLHLWEFVAHPGARTATSETRVQHIDAVEAGLDVLIWIVWAAMTLGVAAMAIGYLVDAALQREEKRMLWHALENPAAARPPAGLLLKYSERQPIFLAQCLAFVAGIGSMFASGLYLLGTDQLVTWDAIGAGSETFGRFVPHAQTTLAVSLAMVALAFVWHAVTAGRGAELRSQVVLRWPVKPAAEAGPSSKKLPDNFLGES</sequence>
<gene>
    <name evidence="2" type="ORF">DIU77_01085</name>
</gene>
<evidence type="ECO:0000256" key="1">
    <source>
        <dbReference type="SAM" id="Phobius"/>
    </source>
</evidence>
<accession>A0A2W4LUE7</accession>
<proteinExistence type="predicted"/>
<comment type="caution">
    <text evidence="2">The sequence shown here is derived from an EMBL/GenBank/DDBJ whole genome shotgun (WGS) entry which is preliminary data.</text>
</comment>
<keyword evidence="1" id="KW-1133">Transmembrane helix</keyword>
<feature type="transmembrane region" description="Helical" evidence="1">
    <location>
        <begin position="172"/>
        <end position="196"/>
    </location>
</feature>
<dbReference type="AlphaFoldDB" id="A0A2W4LUE7"/>
<dbReference type="STRING" id="1111738.GCA_000427905_01849"/>